<keyword evidence="11" id="KW-1185">Reference proteome</keyword>
<feature type="transmembrane region" description="Helical" evidence="7">
    <location>
        <begin position="677"/>
        <end position="698"/>
    </location>
</feature>
<protein>
    <submittedName>
        <fullName evidence="10">ABC transporter permease</fullName>
    </submittedName>
</protein>
<dbReference type="InterPro" id="IPR025857">
    <property type="entry name" value="MacB_PCD"/>
</dbReference>
<keyword evidence="5 7" id="KW-0472">Membrane</keyword>
<dbReference type="KEGG" id="msd:MYSTI_07736"/>
<dbReference type="GO" id="GO:0005886">
    <property type="term" value="C:plasma membrane"/>
    <property type="evidence" value="ECO:0007669"/>
    <property type="project" value="UniProtKB-SubCell"/>
</dbReference>
<evidence type="ECO:0000256" key="2">
    <source>
        <dbReference type="ARBA" id="ARBA00022475"/>
    </source>
</evidence>
<evidence type="ECO:0000256" key="5">
    <source>
        <dbReference type="ARBA" id="ARBA00023136"/>
    </source>
</evidence>
<evidence type="ECO:0000256" key="4">
    <source>
        <dbReference type="ARBA" id="ARBA00022989"/>
    </source>
</evidence>
<feature type="domain" description="ABC3 transporter permease C-terminal" evidence="8">
    <location>
        <begin position="682"/>
        <end position="794"/>
    </location>
</feature>
<feature type="transmembrane region" description="Helical" evidence="7">
    <location>
        <begin position="21"/>
        <end position="44"/>
    </location>
</feature>
<evidence type="ECO:0000256" key="1">
    <source>
        <dbReference type="ARBA" id="ARBA00004651"/>
    </source>
</evidence>
<keyword evidence="3 7" id="KW-0812">Transmembrane</keyword>
<feature type="transmembrane region" description="Helical" evidence="7">
    <location>
        <begin position="765"/>
        <end position="785"/>
    </location>
</feature>
<comment type="subcellular location">
    <subcellularLocation>
        <location evidence="1">Cell membrane</location>
        <topology evidence="1">Multi-pass membrane protein</topology>
    </subcellularLocation>
</comment>
<dbReference type="PATRIC" id="fig|1278073.3.peg.7871"/>
<dbReference type="PANTHER" id="PTHR30572:SF4">
    <property type="entry name" value="ABC TRANSPORTER PERMEASE YTRF"/>
    <property type="match status" value="1"/>
</dbReference>
<dbReference type="EMBL" id="CP004025">
    <property type="protein sequence ID" value="AGC49008.1"/>
    <property type="molecule type" value="Genomic_DNA"/>
</dbReference>
<proteinExistence type="inferred from homology"/>
<accession>L7ULW8</accession>
<dbReference type="InterPro" id="IPR050250">
    <property type="entry name" value="Macrolide_Exporter_MacB"/>
</dbReference>
<dbReference type="PANTHER" id="PTHR30572">
    <property type="entry name" value="MEMBRANE COMPONENT OF TRANSPORTER-RELATED"/>
    <property type="match status" value="1"/>
</dbReference>
<evidence type="ECO:0000256" key="6">
    <source>
        <dbReference type="ARBA" id="ARBA00038076"/>
    </source>
</evidence>
<evidence type="ECO:0000259" key="8">
    <source>
        <dbReference type="Pfam" id="PF02687"/>
    </source>
</evidence>
<feature type="domain" description="MacB-like periplasmic core" evidence="9">
    <location>
        <begin position="484"/>
        <end position="644"/>
    </location>
</feature>
<feature type="transmembrane region" description="Helical" evidence="7">
    <location>
        <begin position="269"/>
        <end position="291"/>
    </location>
</feature>
<evidence type="ECO:0000256" key="3">
    <source>
        <dbReference type="ARBA" id="ARBA00022692"/>
    </source>
</evidence>
<dbReference type="eggNOG" id="COG0577">
    <property type="taxonomic scope" value="Bacteria"/>
</dbReference>
<dbReference type="InterPro" id="IPR017800">
    <property type="entry name" value="ADOP"/>
</dbReference>
<dbReference type="NCBIfam" id="TIGR03434">
    <property type="entry name" value="ADOP"/>
    <property type="match status" value="1"/>
</dbReference>
<gene>
    <name evidence="10" type="ordered locus">MYSTI_07736</name>
</gene>
<feature type="transmembrane region" description="Helical" evidence="7">
    <location>
        <begin position="735"/>
        <end position="753"/>
    </location>
</feature>
<keyword evidence="2" id="KW-1003">Cell membrane</keyword>
<dbReference type="RefSeq" id="WP_015353261.1">
    <property type="nucleotide sequence ID" value="NC_020126.1"/>
</dbReference>
<dbReference type="Proteomes" id="UP000011131">
    <property type="component" value="Chromosome"/>
</dbReference>
<evidence type="ECO:0000313" key="11">
    <source>
        <dbReference type="Proteomes" id="UP000011131"/>
    </source>
</evidence>
<dbReference type="Pfam" id="PF02687">
    <property type="entry name" value="FtsX"/>
    <property type="match status" value="2"/>
</dbReference>
<feature type="transmembrane region" description="Helical" evidence="7">
    <location>
        <begin position="367"/>
        <end position="387"/>
    </location>
</feature>
<dbReference type="HOGENOM" id="CLU_009433_1_0_7"/>
<dbReference type="OrthoDB" id="5932075at2"/>
<feature type="domain" description="MacB-like periplasmic core" evidence="9">
    <location>
        <begin position="23"/>
        <end position="237"/>
    </location>
</feature>
<reference evidence="10 11" key="1">
    <citation type="journal article" date="2013" name="Genome Announc.">
        <title>Complete genome sequence of Myxococcus stipitatus strain DSM 14675, a fruiting myxobacterium.</title>
        <authorList>
            <person name="Huntley S."/>
            <person name="Kneip S."/>
            <person name="Treuner-Lange A."/>
            <person name="Sogaard-Andersen L."/>
        </authorList>
    </citation>
    <scope>NUCLEOTIDE SEQUENCE [LARGE SCALE GENOMIC DNA]</scope>
    <source>
        <strain evidence="11">DSM 14675 / JCM 12634 / Mx s8</strain>
    </source>
</reference>
<evidence type="ECO:0000259" key="9">
    <source>
        <dbReference type="Pfam" id="PF12704"/>
    </source>
</evidence>
<organism evidence="10 11">
    <name type="scientific">Myxococcus stipitatus (strain DSM 14675 / JCM 12634 / Mx s8)</name>
    <dbReference type="NCBI Taxonomy" id="1278073"/>
    <lineage>
        <taxon>Bacteria</taxon>
        <taxon>Pseudomonadati</taxon>
        <taxon>Myxococcota</taxon>
        <taxon>Myxococcia</taxon>
        <taxon>Myxococcales</taxon>
        <taxon>Cystobacterineae</taxon>
        <taxon>Myxococcaceae</taxon>
        <taxon>Myxococcus</taxon>
    </lineage>
</organism>
<dbReference type="InterPro" id="IPR003838">
    <property type="entry name" value="ABC3_permease_C"/>
</dbReference>
<evidence type="ECO:0000313" key="10">
    <source>
        <dbReference type="EMBL" id="AGC49008.1"/>
    </source>
</evidence>
<dbReference type="STRING" id="1278073.MYSTI_07736"/>
<feature type="domain" description="ABC3 transporter permease C-terminal" evidence="8">
    <location>
        <begin position="277"/>
        <end position="394"/>
    </location>
</feature>
<sequence>MLSDVTMDVRYALRTLRKSPAFTLAAVLVLALGIGVTTALFSMVDAVLLRPLPFPEPERLVVLSAEQPQQQGRSRYSLPNYEDLASQLTQIHPLSAVSADLLNRTGSGDAEMVRGAMVVGDFFGAFGVTAALGRTFTGEERDAPRVVLSHARWLKEGGTPQVLGSTMTLSGQPYTVVGVMPPSFQIPNPSTEVWLPFDSLPGAATSRDRTERGHRAFGVMGRLAPGATLESARHEMKVVGARLGEEKDTELLVGVMRFQDLVTRDVSRLLWVMLGAVSLVLLLAAANVAHLQLARAAARQRELGIRVALGAGRGRLVRQLLTESLLLALMGGVGGVLLALWTTDLVLMVGGGRLPRASDMGINGRVLAFALGVTLTTGVGVGLLPALRKSRMSPASVLGRGATESARSRAHSMLVVAEVALALMLVCGAGLMLKSFWRLYQADPGLDPKGVLVARLALPAIRYGSAEQASAFHLALTSRLAARPEVAAVGVGVSLPAGGSIGRAGYWAEGTEDVSPRPHALFNVATPGFLEALRVPLLAGRRLAESDGADAPRVMVVSERFAREVFPGLDAVGRRVSFGGSDAAGNPLWTTVVGVVRDVAYAGITAGHEPTVYVPMGQEGTTDGQLAVRAVGDLAPQALEAVVREELRALDSMVALAQVATLEERLSTDLGLPRFRAVLLGAFGVLALVLAAVGIYGVMSYSVAQREQEMGVRLALGARSADVLRLVVGQSLRRVGWGLALGLVGTLSAHRAVEGLLYGMEALDVGVMASVCLLLLVTAWLASWLPARRAAGVDPASVLRGG</sequence>
<name>L7ULW8_MYXSD</name>
<dbReference type="GO" id="GO:0022857">
    <property type="term" value="F:transmembrane transporter activity"/>
    <property type="evidence" value="ECO:0007669"/>
    <property type="project" value="TreeGrafter"/>
</dbReference>
<dbReference type="Pfam" id="PF12704">
    <property type="entry name" value="MacB_PCD"/>
    <property type="match status" value="2"/>
</dbReference>
<evidence type="ECO:0000256" key="7">
    <source>
        <dbReference type="SAM" id="Phobius"/>
    </source>
</evidence>
<feature type="transmembrane region" description="Helical" evidence="7">
    <location>
        <begin position="325"/>
        <end position="347"/>
    </location>
</feature>
<comment type="similarity">
    <text evidence="6">Belongs to the ABC-4 integral membrane protein family.</text>
</comment>
<dbReference type="AlphaFoldDB" id="L7ULW8"/>
<feature type="transmembrane region" description="Helical" evidence="7">
    <location>
        <begin position="413"/>
        <end position="433"/>
    </location>
</feature>
<keyword evidence="4 7" id="KW-1133">Transmembrane helix</keyword>